<dbReference type="RefSeq" id="XP_066071038.1">
    <property type="nucleotide sequence ID" value="XM_066214941.1"/>
</dbReference>
<evidence type="ECO:0000313" key="2">
    <source>
        <dbReference type="Proteomes" id="UP000094043"/>
    </source>
</evidence>
<name>A0A1E3IF79_9TREE</name>
<dbReference type="EMBL" id="CP143790">
    <property type="protein sequence ID" value="WVN90338.1"/>
    <property type="molecule type" value="Genomic_DNA"/>
</dbReference>
<reference evidence="1" key="3">
    <citation type="submission" date="2024-01" db="EMBL/GenBank/DDBJ databases">
        <authorList>
            <person name="Coelho M.A."/>
            <person name="David-Palma M."/>
            <person name="Shea T."/>
            <person name="Sun S."/>
            <person name="Cuomo C.A."/>
            <person name="Heitman J."/>
        </authorList>
    </citation>
    <scope>NUCLEOTIDE SEQUENCE</scope>
    <source>
        <strain evidence="1">CBS 7841</strain>
    </source>
</reference>
<gene>
    <name evidence="1" type="ORF">L203_105574</name>
</gene>
<evidence type="ECO:0000313" key="1">
    <source>
        <dbReference type="EMBL" id="WVN90338.1"/>
    </source>
</evidence>
<reference evidence="1" key="2">
    <citation type="journal article" date="2022" name="Elife">
        <title>Obligate sexual reproduction of a homothallic fungus closely related to the Cryptococcus pathogenic species complex.</title>
        <authorList>
            <person name="Passer A.R."/>
            <person name="Clancey S.A."/>
            <person name="Shea T."/>
            <person name="David-Palma M."/>
            <person name="Averette A.F."/>
            <person name="Boekhout T."/>
            <person name="Porcel B.M."/>
            <person name="Nowrousian M."/>
            <person name="Cuomo C.A."/>
            <person name="Sun S."/>
            <person name="Heitman J."/>
            <person name="Coelho M.A."/>
        </authorList>
    </citation>
    <scope>NUCLEOTIDE SEQUENCE</scope>
    <source>
        <strain evidence="1">CBS 7841</strain>
    </source>
</reference>
<dbReference type="KEGG" id="cdep:91089783"/>
<dbReference type="AlphaFoldDB" id="A0A1E3IF79"/>
<dbReference type="VEuPathDB" id="FungiDB:L203_03450"/>
<protein>
    <submittedName>
        <fullName evidence="1">Uncharacterized protein</fullName>
    </submittedName>
</protein>
<organism evidence="1 2">
    <name type="scientific">Cryptococcus depauperatus CBS 7841</name>
    <dbReference type="NCBI Taxonomy" id="1295531"/>
    <lineage>
        <taxon>Eukaryota</taxon>
        <taxon>Fungi</taxon>
        <taxon>Dikarya</taxon>
        <taxon>Basidiomycota</taxon>
        <taxon>Agaricomycotina</taxon>
        <taxon>Tremellomycetes</taxon>
        <taxon>Tremellales</taxon>
        <taxon>Cryptococcaceae</taxon>
        <taxon>Cryptococcus</taxon>
    </lineage>
</organism>
<proteinExistence type="predicted"/>
<dbReference type="OrthoDB" id="10039566at2759"/>
<sequence>MRKDKGKGKANQVDETTRLLGELSATHSTSIEPLPTHRSHIRSFLYNLLTVVISLLLSFLVFFILLASSFKPSSAEIDVLSKTAVEFTPPTSISVLNVSDAGILFNVSLRCGIDADRALGVQGFYQEPDKQKAIERGDRGTGVEWWESLRRKSAHWFVGNLKKKIVRVRLNEGLYISPHHFDSPPLGLIKLPEELEIPLVSDVPAYHPEHPDLSWLEPISFMVLAKPIAPTGDIWDFIRRGWVQGSLKVVVGTNNVEAGLKDAEGRWWGRWLRMVEEDVVLPLEVPIPVLPGLPHPDHRLDLSNLVNLKHFSLASEPEKGLTIHAFATMPNFVRHFNLSRNLNITLPFSLPFSISLPNAKGDSKMAEVILEPITINQSDTINLKLDGIITANLDAKMKNDISPLSLFLQNYLHGLPSPIHVHGLSSYPYLSPLPAPMWLLSTFSSLSLKLSFPGPSPPPKVIRSVTIEKMSISEQNGNMRANGIVVAELELPEDMWGVDLSVRAVKPDVLVYDGSVPEDEENKEAYPPKAFGRIQPRDFLDASTTPSSIIPYCYIVRAPFTNIDLDILPGRNKVLSDFVTKVVFKGGAVAGVKGTSDVKIEVKGIIGKVVVEGLPVRGQFWVGKQRVV</sequence>
<accession>A0A1E3IF79</accession>
<reference evidence="1" key="1">
    <citation type="submission" date="2016-06" db="EMBL/GenBank/DDBJ databases">
        <authorList>
            <person name="Cuomo C."/>
            <person name="Litvintseva A."/>
            <person name="Heitman J."/>
            <person name="Chen Y."/>
            <person name="Sun S."/>
            <person name="Springer D."/>
            <person name="Dromer F."/>
            <person name="Young S."/>
            <person name="Zeng Q."/>
            <person name="Chapman S."/>
            <person name="Gujja S."/>
            <person name="Saif S."/>
            <person name="Birren B."/>
        </authorList>
    </citation>
    <scope>NUCLEOTIDE SEQUENCE</scope>
    <source>
        <strain evidence="1">CBS 7841</strain>
    </source>
</reference>
<dbReference type="GeneID" id="91089783"/>
<keyword evidence="2" id="KW-1185">Reference proteome</keyword>
<dbReference type="Proteomes" id="UP000094043">
    <property type="component" value="Chromosome 7"/>
</dbReference>